<evidence type="ECO:0000313" key="2">
    <source>
        <dbReference type="EMBL" id="GGD73864.1"/>
    </source>
</evidence>
<dbReference type="Gene3D" id="3.40.50.150">
    <property type="entry name" value="Vaccinia Virus protein VP39"/>
    <property type="match status" value="1"/>
</dbReference>
<dbReference type="InterPro" id="IPR029063">
    <property type="entry name" value="SAM-dependent_MTases_sf"/>
</dbReference>
<dbReference type="SUPFAM" id="SSF53335">
    <property type="entry name" value="S-adenosyl-L-methionine-dependent methyltransferases"/>
    <property type="match status" value="1"/>
</dbReference>
<sequence>MDKRYEQIGVAVTCRGFDEYVRMFDLPEHELEAGEILDIAAGGSSFTADIDDRGFRAVAADPRYALEPAVLFAEAEAEIALSTAKLEALADLYDMSFYGNMANHRAGREMSLRRFIAHYGDHETRSRCYAPGSLPNLPFADQRFSLVLCSHFLFLYEEQFDYMFHKQAVLEMMRICRPGGSIRIYPLVSLKLEKYPHMELLLEEIRVAGGHAQFFRSKLPFIPGSETGLIIRM</sequence>
<dbReference type="InterPro" id="IPR013216">
    <property type="entry name" value="Methyltransf_11"/>
</dbReference>
<dbReference type="GO" id="GO:0008757">
    <property type="term" value="F:S-adenosylmethionine-dependent methyltransferase activity"/>
    <property type="evidence" value="ECO:0007669"/>
    <property type="project" value="InterPro"/>
</dbReference>
<protein>
    <recommendedName>
        <fullName evidence="1">Methyltransferase type 11 domain-containing protein</fullName>
    </recommendedName>
</protein>
<dbReference type="RefSeq" id="WP_188993154.1">
    <property type="nucleotide sequence ID" value="NZ_BMHP01000002.1"/>
</dbReference>
<comment type="caution">
    <text evidence="2">The sequence shown here is derived from an EMBL/GenBank/DDBJ whole genome shotgun (WGS) entry which is preliminary data.</text>
</comment>
<reference evidence="2" key="2">
    <citation type="submission" date="2020-09" db="EMBL/GenBank/DDBJ databases">
        <authorList>
            <person name="Sun Q."/>
            <person name="Zhou Y."/>
        </authorList>
    </citation>
    <scope>NUCLEOTIDE SEQUENCE</scope>
    <source>
        <strain evidence="2">CGMCC 1.15178</strain>
    </source>
</reference>
<dbReference type="Proteomes" id="UP000612456">
    <property type="component" value="Unassembled WGS sequence"/>
</dbReference>
<evidence type="ECO:0000259" key="1">
    <source>
        <dbReference type="Pfam" id="PF08241"/>
    </source>
</evidence>
<proteinExistence type="predicted"/>
<dbReference type="Pfam" id="PF08241">
    <property type="entry name" value="Methyltransf_11"/>
    <property type="match status" value="1"/>
</dbReference>
<accession>A0A916Z4A1</accession>
<keyword evidence="3" id="KW-1185">Reference proteome</keyword>
<feature type="domain" description="Methyltransferase type 11" evidence="1">
    <location>
        <begin position="129"/>
        <end position="182"/>
    </location>
</feature>
<name>A0A916Z4A1_9BACL</name>
<evidence type="ECO:0000313" key="3">
    <source>
        <dbReference type="Proteomes" id="UP000612456"/>
    </source>
</evidence>
<reference evidence="2" key="1">
    <citation type="journal article" date="2014" name="Int. J. Syst. Evol. Microbiol.">
        <title>Complete genome sequence of Corynebacterium casei LMG S-19264T (=DSM 44701T), isolated from a smear-ripened cheese.</title>
        <authorList>
            <consortium name="US DOE Joint Genome Institute (JGI-PGF)"/>
            <person name="Walter F."/>
            <person name="Albersmeier A."/>
            <person name="Kalinowski J."/>
            <person name="Ruckert C."/>
        </authorList>
    </citation>
    <scope>NUCLEOTIDE SEQUENCE</scope>
    <source>
        <strain evidence="2">CGMCC 1.15178</strain>
    </source>
</reference>
<dbReference type="EMBL" id="BMHP01000002">
    <property type="protein sequence ID" value="GGD73864.1"/>
    <property type="molecule type" value="Genomic_DNA"/>
</dbReference>
<dbReference type="AlphaFoldDB" id="A0A916Z4A1"/>
<gene>
    <name evidence="2" type="ORF">GCM10010911_34680</name>
</gene>
<organism evidence="2 3">
    <name type="scientific">Paenibacillus nasutitermitis</name>
    <dbReference type="NCBI Taxonomy" id="1652958"/>
    <lineage>
        <taxon>Bacteria</taxon>
        <taxon>Bacillati</taxon>
        <taxon>Bacillota</taxon>
        <taxon>Bacilli</taxon>
        <taxon>Bacillales</taxon>
        <taxon>Paenibacillaceae</taxon>
        <taxon>Paenibacillus</taxon>
    </lineage>
</organism>